<proteinExistence type="predicted"/>
<organism evidence="1 2">
    <name type="scientific">Euzebya pacifica</name>
    <dbReference type="NCBI Taxonomy" id="1608957"/>
    <lineage>
        <taxon>Bacteria</taxon>
        <taxon>Bacillati</taxon>
        <taxon>Actinomycetota</taxon>
        <taxon>Nitriliruptoria</taxon>
        <taxon>Euzebyales</taxon>
    </lineage>
</organism>
<dbReference type="Proteomes" id="UP000264006">
    <property type="component" value="Chromosome"/>
</dbReference>
<sequence length="238" mass="25186">MTVRLPHAHTAGAIVTTTRTTRAALTVLSLVLALVATLAPTGAAADEISLAAFRNSVGICQHPLHQCNFDGGGFSYSTAALAVAGVVPGDELDVDGFTFTWPDTDPGAPDNVEMKGQMVPVLPGDATRIGFLGASHNGPVTADVTLHYTRVGDDGELEQVEVVEPLRFSDWTLNANGRDPEAGNTTVVETRFRVNGTTVEQVRTFVFAASIDIDPTMTLQTIELDNEDKTHLFGLALA</sequence>
<name>A0A346Y3R0_9ACTN</name>
<dbReference type="RefSeq" id="WP_114593348.1">
    <property type="nucleotide sequence ID" value="NZ_CP031165.1"/>
</dbReference>
<dbReference type="EMBL" id="CP031165">
    <property type="protein sequence ID" value="AXV09107.1"/>
    <property type="molecule type" value="Genomic_DNA"/>
</dbReference>
<dbReference type="KEGG" id="euz:DVS28_a4442"/>
<dbReference type="OrthoDB" id="3817282at2"/>
<keyword evidence="2" id="KW-1185">Reference proteome</keyword>
<dbReference type="AlphaFoldDB" id="A0A346Y3R0"/>
<evidence type="ECO:0000313" key="1">
    <source>
        <dbReference type="EMBL" id="AXV09107.1"/>
    </source>
</evidence>
<accession>A0A346Y3R0</accession>
<evidence type="ECO:0000313" key="2">
    <source>
        <dbReference type="Proteomes" id="UP000264006"/>
    </source>
</evidence>
<reference evidence="1 2" key="1">
    <citation type="submission" date="2018-09" db="EMBL/GenBank/DDBJ databases">
        <title>Complete genome sequence of Euzebya sp. DY32-46 isolated from seawater of Pacific Ocean.</title>
        <authorList>
            <person name="Xu L."/>
            <person name="Wu Y.-H."/>
            <person name="Xu X.-W."/>
        </authorList>
    </citation>
    <scope>NUCLEOTIDE SEQUENCE [LARGE SCALE GENOMIC DNA]</scope>
    <source>
        <strain evidence="1 2">DY32-46</strain>
    </source>
</reference>
<gene>
    <name evidence="1" type="ORF">DVS28_a4442</name>
</gene>
<protein>
    <submittedName>
        <fullName evidence="1">Alpha-1,2-mannosidase</fullName>
    </submittedName>
</protein>